<evidence type="ECO:0000256" key="12">
    <source>
        <dbReference type="ARBA" id="ARBA00093663"/>
    </source>
</evidence>
<evidence type="ECO:0000256" key="10">
    <source>
        <dbReference type="ARBA" id="ARBA00093415"/>
    </source>
</evidence>
<comment type="caution">
    <text evidence="14">The sequence shown here is derived from an EMBL/GenBank/DDBJ whole genome shotgun (WGS) entry which is preliminary data.</text>
</comment>
<dbReference type="GO" id="GO:0006742">
    <property type="term" value="P:NADP+ catabolic process"/>
    <property type="evidence" value="ECO:0007669"/>
    <property type="project" value="TreeGrafter"/>
</dbReference>
<dbReference type="EMBL" id="DYDO01000013">
    <property type="protein sequence ID" value="DBA13914.1"/>
    <property type="molecule type" value="Genomic_DNA"/>
</dbReference>
<evidence type="ECO:0000259" key="13">
    <source>
        <dbReference type="PROSITE" id="PS51462"/>
    </source>
</evidence>
<dbReference type="FunFam" id="3.90.79.10:FF:000033">
    <property type="entry name" value="nucleoside diphosphate-linked moiety X motif 17 isoform X1"/>
    <property type="match status" value="1"/>
</dbReference>
<comment type="cofactor">
    <cofactor evidence="2">
        <name>Mg(2+)</name>
        <dbReference type="ChEBI" id="CHEBI:18420"/>
    </cofactor>
</comment>
<keyword evidence="4" id="KW-0479">Metal-binding</keyword>
<evidence type="ECO:0000256" key="5">
    <source>
        <dbReference type="ARBA" id="ARBA00022801"/>
    </source>
</evidence>
<gene>
    <name evidence="14" type="ORF">GDO54_004938</name>
</gene>
<dbReference type="Pfam" id="PF00293">
    <property type="entry name" value="NUDIX"/>
    <property type="match status" value="1"/>
</dbReference>
<evidence type="ECO:0000256" key="3">
    <source>
        <dbReference type="ARBA" id="ARBA00005582"/>
    </source>
</evidence>
<comment type="similarity">
    <text evidence="3">Belongs to the Nudix hydrolase family.</text>
</comment>
<organism evidence="14 15">
    <name type="scientific">Pyxicephalus adspersus</name>
    <name type="common">African bullfrog</name>
    <dbReference type="NCBI Taxonomy" id="30357"/>
    <lineage>
        <taxon>Eukaryota</taxon>
        <taxon>Metazoa</taxon>
        <taxon>Chordata</taxon>
        <taxon>Craniata</taxon>
        <taxon>Vertebrata</taxon>
        <taxon>Euteleostomi</taxon>
        <taxon>Amphibia</taxon>
        <taxon>Batrachia</taxon>
        <taxon>Anura</taxon>
        <taxon>Neobatrachia</taxon>
        <taxon>Ranoidea</taxon>
        <taxon>Pyxicephalidae</taxon>
        <taxon>Pyxicephalinae</taxon>
        <taxon>Pyxicephalus</taxon>
    </lineage>
</organism>
<proteinExistence type="inferred from homology"/>
<dbReference type="InterPro" id="IPR050241">
    <property type="entry name" value="NAD-cap_RNA_hydrolase_NudC"/>
</dbReference>
<dbReference type="GO" id="GO:0140933">
    <property type="term" value="F:5'-(N(7)-methylguanosine 5'-triphospho)-[mRNA] hydrolase activity"/>
    <property type="evidence" value="ECO:0007669"/>
    <property type="project" value="UniProtKB-EC"/>
</dbReference>
<dbReference type="GO" id="GO:0005829">
    <property type="term" value="C:cytosol"/>
    <property type="evidence" value="ECO:0007669"/>
    <property type="project" value="TreeGrafter"/>
</dbReference>
<dbReference type="GO" id="GO:0005777">
    <property type="term" value="C:peroxisome"/>
    <property type="evidence" value="ECO:0007669"/>
    <property type="project" value="TreeGrafter"/>
</dbReference>
<keyword evidence="7" id="KW-0464">Manganese</keyword>
<evidence type="ECO:0000256" key="1">
    <source>
        <dbReference type="ARBA" id="ARBA00001936"/>
    </source>
</evidence>
<name>A0AAV2ZIW8_PYXAD</name>
<dbReference type="PROSITE" id="PS51462">
    <property type="entry name" value="NUDIX"/>
    <property type="match status" value="1"/>
</dbReference>
<evidence type="ECO:0000256" key="6">
    <source>
        <dbReference type="ARBA" id="ARBA00022842"/>
    </source>
</evidence>
<keyword evidence="5" id="KW-0378">Hydrolase</keyword>
<dbReference type="Gene3D" id="3.90.79.10">
    <property type="entry name" value="Nucleoside Triphosphate Pyrophosphohydrolase"/>
    <property type="match status" value="1"/>
</dbReference>
<reference evidence="14" key="1">
    <citation type="thesis" date="2020" institute="ProQuest LLC" country="789 East Eisenhower Parkway, Ann Arbor, MI, USA">
        <title>Comparative Genomics and Chromosome Evolution.</title>
        <authorList>
            <person name="Mudd A.B."/>
        </authorList>
    </citation>
    <scope>NUCLEOTIDE SEQUENCE</scope>
    <source>
        <strain evidence="14">1538</strain>
        <tissue evidence="14">Blood</tissue>
    </source>
</reference>
<dbReference type="Proteomes" id="UP001181693">
    <property type="component" value="Unassembled WGS sequence"/>
</dbReference>
<evidence type="ECO:0000256" key="11">
    <source>
        <dbReference type="ARBA" id="ARBA00093621"/>
    </source>
</evidence>
<dbReference type="InterPro" id="IPR020476">
    <property type="entry name" value="Nudix_hydrolase"/>
</dbReference>
<dbReference type="GO" id="GO:0035529">
    <property type="term" value="F:NADH pyrophosphatase activity"/>
    <property type="evidence" value="ECO:0007669"/>
    <property type="project" value="TreeGrafter"/>
</dbReference>
<dbReference type="PANTHER" id="PTHR42904">
    <property type="entry name" value="NUDIX HYDROLASE, NUDC SUBFAMILY"/>
    <property type="match status" value="1"/>
</dbReference>
<keyword evidence="15" id="KW-1185">Reference proteome</keyword>
<dbReference type="InterPro" id="IPR000086">
    <property type="entry name" value="NUDIX_hydrolase_dom"/>
</dbReference>
<dbReference type="PANTHER" id="PTHR42904:SF1">
    <property type="entry name" value="NUCLEOSIDE DIPHOSPHATE-LINKED MOIETY X MOTIF 17"/>
    <property type="match status" value="1"/>
</dbReference>
<dbReference type="InterPro" id="IPR015797">
    <property type="entry name" value="NUDIX_hydrolase-like_dom_sf"/>
</dbReference>
<dbReference type="GO" id="GO:0046872">
    <property type="term" value="F:metal ion binding"/>
    <property type="evidence" value="ECO:0007669"/>
    <property type="project" value="UniProtKB-KW"/>
</dbReference>
<sequence>MESAKRILVYLSKDNSLLQCARFVQGITGHFSCGHEDRAVVNCGLDQNRFVISDRPFGGSSSVQLQRPSFCPIKHLNPDQTALLPEQIRSRGVDVGVAILLQTANQKVLLTRRSKTLNIFPNVWVPPGGHMEQGEELLDAGLRELQEETGLDLRNETPPWRILGLWESAFPPLLSRGLPTRHHIVTYLLVTSNKSHQELQEKLCPAEEEVSACVWLQPEMAEIIVAAQDGKDFGRNQTGIPNSVQ</sequence>
<evidence type="ECO:0000256" key="8">
    <source>
        <dbReference type="ARBA" id="ARBA00026102"/>
    </source>
</evidence>
<evidence type="ECO:0000256" key="2">
    <source>
        <dbReference type="ARBA" id="ARBA00001946"/>
    </source>
</evidence>
<accession>A0AAV2ZIW8</accession>
<protein>
    <recommendedName>
        <fullName evidence="11">m7GpppN-mRNA hydrolase NUDT17</fullName>
        <ecNumber evidence="8">3.6.1.62</ecNumber>
    </recommendedName>
    <alternativeName>
        <fullName evidence="12">Nucleoside diphosphate-linked moiety X motif 17</fullName>
    </alternativeName>
</protein>
<evidence type="ECO:0000256" key="9">
    <source>
        <dbReference type="ARBA" id="ARBA00093205"/>
    </source>
</evidence>
<feature type="domain" description="Nudix hydrolase" evidence="13">
    <location>
        <begin position="90"/>
        <end position="238"/>
    </location>
</feature>
<dbReference type="EC" id="3.6.1.62" evidence="8"/>
<evidence type="ECO:0000313" key="15">
    <source>
        <dbReference type="Proteomes" id="UP001181693"/>
    </source>
</evidence>
<dbReference type="AlphaFoldDB" id="A0AAV2ZIW8"/>
<comment type="catalytic activity">
    <reaction evidence="9">
        <text>a 5'-end (N(7)-methyl 5'-triphosphoguanosine)-ribonucleoside in mRNA + H2O = N(7)-methyl-GDP + a 5'-end phospho-ribonucleoside in mRNA + 2 H(+)</text>
        <dbReference type="Rhea" id="RHEA:67484"/>
        <dbReference type="Rhea" id="RHEA-COMP:15692"/>
        <dbReference type="Rhea" id="RHEA-COMP:17167"/>
        <dbReference type="ChEBI" id="CHEBI:15377"/>
        <dbReference type="ChEBI" id="CHEBI:15378"/>
        <dbReference type="ChEBI" id="CHEBI:63714"/>
        <dbReference type="ChEBI" id="CHEBI:138282"/>
        <dbReference type="ChEBI" id="CHEBI:156461"/>
        <dbReference type="EC" id="3.6.1.62"/>
    </reaction>
</comment>
<dbReference type="SUPFAM" id="SSF55811">
    <property type="entry name" value="Nudix"/>
    <property type="match status" value="1"/>
</dbReference>
<dbReference type="InterPro" id="IPR033716">
    <property type="entry name" value="Nudt17_dom"/>
</dbReference>
<evidence type="ECO:0000313" key="14">
    <source>
        <dbReference type="EMBL" id="DBA13914.1"/>
    </source>
</evidence>
<dbReference type="GO" id="GO:0019677">
    <property type="term" value="P:NAD+ catabolic process"/>
    <property type="evidence" value="ECO:0007669"/>
    <property type="project" value="TreeGrafter"/>
</dbReference>
<evidence type="ECO:0000256" key="7">
    <source>
        <dbReference type="ARBA" id="ARBA00023211"/>
    </source>
</evidence>
<comment type="function">
    <text evidence="10">Acts as a decapping enzyme capable of hydrolyzing monomethylated capped RNAs (in vitro). Hydrolyzes monomethylated capped RNA after alpha and beta phosphates to form N(7)-methyl-GDP. Shows low activity towards unmethylated capped RNA.</text>
</comment>
<evidence type="ECO:0000256" key="4">
    <source>
        <dbReference type="ARBA" id="ARBA00022723"/>
    </source>
</evidence>
<keyword evidence="6" id="KW-0460">Magnesium</keyword>
<comment type="cofactor">
    <cofactor evidence="1">
        <name>Mn(2+)</name>
        <dbReference type="ChEBI" id="CHEBI:29035"/>
    </cofactor>
</comment>
<dbReference type="CDD" id="cd04694">
    <property type="entry name" value="NUDIX_Nudt17"/>
    <property type="match status" value="1"/>
</dbReference>
<dbReference type="PRINTS" id="PR00502">
    <property type="entry name" value="NUDIXFAMILY"/>
</dbReference>